<dbReference type="Proteomes" id="UP000256329">
    <property type="component" value="Unassembled WGS sequence"/>
</dbReference>
<proteinExistence type="inferred from homology"/>
<dbReference type="InterPro" id="IPR025961">
    <property type="entry name" value="Metal_resist"/>
</dbReference>
<evidence type="ECO:0000256" key="1">
    <source>
        <dbReference type="ARBA" id="ARBA00004418"/>
    </source>
</evidence>
<feature type="coiled-coil region" evidence="5">
    <location>
        <begin position="92"/>
        <end position="122"/>
    </location>
</feature>
<dbReference type="Gene3D" id="1.20.120.1490">
    <property type="match status" value="1"/>
</dbReference>
<keyword evidence="3 6" id="KW-0732">Signal</keyword>
<organism evidence="7 8">
    <name type="scientific">Ammonifex thiophilus</name>
    <dbReference type="NCBI Taxonomy" id="444093"/>
    <lineage>
        <taxon>Bacteria</taxon>
        <taxon>Bacillati</taxon>
        <taxon>Bacillota</taxon>
        <taxon>Clostridia</taxon>
        <taxon>Thermoanaerobacterales</taxon>
        <taxon>Thermoanaerobacteraceae</taxon>
        <taxon>Ammonifex</taxon>
    </lineage>
</organism>
<evidence type="ECO:0000256" key="4">
    <source>
        <dbReference type="ARBA" id="ARBA00022764"/>
    </source>
</evidence>
<dbReference type="RefSeq" id="WP_115792296.1">
    <property type="nucleotide sequence ID" value="NZ_QSLN01000003.1"/>
</dbReference>
<dbReference type="CDD" id="cd09916">
    <property type="entry name" value="CpxP_like"/>
    <property type="match status" value="1"/>
</dbReference>
<dbReference type="PANTHER" id="PTHR38102">
    <property type="entry name" value="PERIPLASMIC CHAPERONE SPY"/>
    <property type="match status" value="1"/>
</dbReference>
<dbReference type="EMBL" id="QSLN01000003">
    <property type="protein sequence ID" value="RDV84076.1"/>
    <property type="molecule type" value="Genomic_DNA"/>
</dbReference>
<evidence type="ECO:0000313" key="7">
    <source>
        <dbReference type="EMBL" id="RDV84076.1"/>
    </source>
</evidence>
<dbReference type="Pfam" id="PF13801">
    <property type="entry name" value="Metal_resist"/>
    <property type="match status" value="1"/>
</dbReference>
<protein>
    <recommendedName>
        <fullName evidence="9">Periplasmic heavy metal sensor</fullName>
    </recommendedName>
</protein>
<evidence type="ECO:0000256" key="2">
    <source>
        <dbReference type="ARBA" id="ARBA00008441"/>
    </source>
</evidence>
<evidence type="ECO:0000256" key="5">
    <source>
        <dbReference type="SAM" id="Coils"/>
    </source>
</evidence>
<dbReference type="PANTHER" id="PTHR38102:SF1">
    <property type="entry name" value="PERIPLASMIC CHAPERONE SPY"/>
    <property type="match status" value="1"/>
</dbReference>
<evidence type="ECO:0000256" key="6">
    <source>
        <dbReference type="SAM" id="SignalP"/>
    </source>
</evidence>
<evidence type="ECO:0008006" key="9">
    <source>
        <dbReference type="Google" id="ProtNLM"/>
    </source>
</evidence>
<dbReference type="OrthoDB" id="1729910at2"/>
<accession>A0A3D8P6D0</accession>
<reference evidence="7 8" key="1">
    <citation type="submission" date="2018-08" db="EMBL/GenBank/DDBJ databases">
        <title>Form III RuBisCO-mediated autotrophy in Thermodesulfobium bacteria.</title>
        <authorList>
            <person name="Toshchakov S.V."/>
            <person name="Kublanov I.V."/>
            <person name="Frolov E."/>
            <person name="Bonch-Osmolovskaya E.A."/>
            <person name="Tourova T.P."/>
            <person name="Chernych N.A."/>
            <person name="Lebedinsky A.V."/>
        </authorList>
    </citation>
    <scope>NUCLEOTIDE SEQUENCE [LARGE SCALE GENOMIC DNA]</scope>
    <source>
        <strain evidence="7 8">SR</strain>
    </source>
</reference>
<gene>
    <name evidence="7" type="ORF">DXX99_04405</name>
</gene>
<dbReference type="InterPro" id="IPR012899">
    <property type="entry name" value="LTXXQ"/>
</dbReference>
<comment type="subcellular location">
    <subcellularLocation>
        <location evidence="1">Periplasm</location>
    </subcellularLocation>
</comment>
<keyword evidence="4" id="KW-0574">Periplasm</keyword>
<dbReference type="GO" id="GO:0042597">
    <property type="term" value="C:periplasmic space"/>
    <property type="evidence" value="ECO:0007669"/>
    <property type="project" value="UniProtKB-SubCell"/>
</dbReference>
<dbReference type="InterPro" id="IPR052211">
    <property type="entry name" value="Cpx_auxiliary_protein"/>
</dbReference>
<comment type="caution">
    <text evidence="7">The sequence shown here is derived from an EMBL/GenBank/DDBJ whole genome shotgun (WGS) entry which is preliminary data.</text>
</comment>
<keyword evidence="8" id="KW-1185">Reference proteome</keyword>
<evidence type="ECO:0000313" key="8">
    <source>
        <dbReference type="Proteomes" id="UP000256329"/>
    </source>
</evidence>
<keyword evidence="5" id="KW-0175">Coiled coil</keyword>
<comment type="similarity">
    <text evidence="2">Belongs to the CpxP/Spy family.</text>
</comment>
<feature type="chain" id="PRO_5017812053" description="Periplasmic heavy metal sensor" evidence="6">
    <location>
        <begin position="26"/>
        <end position="207"/>
    </location>
</feature>
<name>A0A3D8P6D0_9THEO</name>
<sequence>MWRSKKFLVALVLVLTLAFAVPVFAQTAAGKQQGIPANRPNLGQELGLTSEQLAQIRDIQQQMYNQTRDLRIKLMDAMFELRQLRWQENPDQAAIDAKIKEIENLRDQLRQAAQEYRQKMDSVLTPEQKEKLQSLRGSGEWRGRGGMGLRWPMLRWGTARSRQLPVTKDTETGGVFAPPVYKNRRGKTRLLQGADRPRRPVFVLQLT</sequence>
<dbReference type="AlphaFoldDB" id="A0A3D8P6D0"/>
<evidence type="ECO:0000256" key="3">
    <source>
        <dbReference type="ARBA" id="ARBA00022729"/>
    </source>
</evidence>
<feature type="signal peptide" evidence="6">
    <location>
        <begin position="1"/>
        <end position="25"/>
    </location>
</feature>